<dbReference type="GO" id="GO:0004519">
    <property type="term" value="F:endonuclease activity"/>
    <property type="evidence" value="ECO:0007669"/>
    <property type="project" value="InterPro"/>
</dbReference>
<feature type="domain" description="Terminase large subunit-like ATPase" evidence="1">
    <location>
        <begin position="2"/>
        <end position="174"/>
    </location>
</feature>
<comment type="caution">
    <text evidence="3">The sequence shown here is derived from an EMBL/GenBank/DDBJ whole genome shotgun (WGS) entry which is preliminary data.</text>
</comment>
<name>A0A0R1QZ45_9LACO</name>
<dbReference type="InterPro" id="IPR027417">
    <property type="entry name" value="P-loop_NTPase"/>
</dbReference>
<dbReference type="Pfam" id="PF20441">
    <property type="entry name" value="TerL_nuclease"/>
    <property type="match status" value="1"/>
</dbReference>
<dbReference type="PATRIC" id="fig|1423805.4.peg.2172"/>
<dbReference type="InterPro" id="IPR046461">
    <property type="entry name" value="TerL_ATPase"/>
</dbReference>
<organism evidence="3 4">
    <name type="scientific">Levilactobacillus spicheri DSM 15429</name>
    <dbReference type="NCBI Taxonomy" id="1423805"/>
    <lineage>
        <taxon>Bacteria</taxon>
        <taxon>Bacillati</taxon>
        <taxon>Bacillota</taxon>
        <taxon>Bacilli</taxon>
        <taxon>Lactobacillales</taxon>
        <taxon>Lactobacillaceae</taxon>
        <taxon>Levilactobacillus</taxon>
    </lineage>
</organism>
<dbReference type="InterPro" id="IPR005021">
    <property type="entry name" value="Terminase_largesu-like"/>
</dbReference>
<gene>
    <name evidence="3" type="ORF">FD37_GL002117</name>
</gene>
<feature type="domain" description="Terminase large subunit-like endonuclease" evidence="2">
    <location>
        <begin position="199"/>
        <end position="492"/>
    </location>
</feature>
<dbReference type="InterPro" id="IPR046462">
    <property type="entry name" value="TerL_nuclease"/>
</dbReference>
<protein>
    <submittedName>
        <fullName evidence="3">Phage terminase-like protein, large subunit</fullName>
    </submittedName>
</protein>
<proteinExistence type="predicted"/>
<evidence type="ECO:0000259" key="2">
    <source>
        <dbReference type="Pfam" id="PF20441"/>
    </source>
</evidence>
<dbReference type="PANTHER" id="PTHR41287">
    <property type="match status" value="1"/>
</dbReference>
<evidence type="ECO:0000313" key="4">
    <source>
        <dbReference type="Proteomes" id="UP000051835"/>
    </source>
</evidence>
<accession>A0A0R1QZ45</accession>
<evidence type="ECO:0000313" key="3">
    <source>
        <dbReference type="EMBL" id="KRL49990.1"/>
    </source>
</evidence>
<dbReference type="AlphaFoldDB" id="A0A0R1QZ45"/>
<evidence type="ECO:0000259" key="1">
    <source>
        <dbReference type="Pfam" id="PF03354"/>
    </source>
</evidence>
<dbReference type="Pfam" id="PF03354">
    <property type="entry name" value="TerL_ATPase"/>
    <property type="match status" value="1"/>
</dbReference>
<dbReference type="Gene3D" id="3.40.50.300">
    <property type="entry name" value="P-loop containing nucleotide triphosphate hydrolases"/>
    <property type="match status" value="1"/>
</dbReference>
<sequence length="534" mass="61215">MPWQKFIMAMLIGWRNDDGGKRFSRAIVSVARGAGKTYLMAILTAYSFLIESLGLSNQDYLVSSINYKQTSKILGYIKSMLAKIATIEPFKTLMHDSGLDTRTLSSQADQVTMSKTNNKLRAISHEAGQYDSFHFTTAIFDEIGEVKTRQKISKIVSGQVKVRNKQFVQISTAYPDPTVPFHDDERMIQQAMEQDYLRDADTYLGLIWAQDSLDETFKPETWVKSNPLLDLPSQYEVLMNGLTDKRDSDALSGTINDFQNKNLNLWLEQSVDSFLKLPDVEKAIVPSFSFDERQVYIGFDYSMFSDNTALAFVFPYQDAKGKPRWFIYQHSFIPWQKAGSIEAKEKQDGINYRNLAQKGFCTISSHPQGLINDEQVYQWLLNFVERHRLEVVFFGYDAWGATPAIKQLELNSGWPLEAIRQRTSELKDPTKFLQKMFVEGSVDRLDDRIMEKALLNAEIYEDKIGIQVDKAKATLKIDVVDALIDALFQAMYHFEDFSDVNNPDKQVERMTKEQVLAWFKNPESGLLGDDIDDF</sequence>
<reference evidence="3 4" key="1">
    <citation type="journal article" date="2015" name="Genome Announc.">
        <title>Expanding the biotechnology potential of lactobacilli through comparative genomics of 213 strains and associated genera.</title>
        <authorList>
            <person name="Sun Z."/>
            <person name="Harris H.M."/>
            <person name="McCann A."/>
            <person name="Guo C."/>
            <person name="Argimon S."/>
            <person name="Zhang W."/>
            <person name="Yang X."/>
            <person name="Jeffery I.B."/>
            <person name="Cooney J.C."/>
            <person name="Kagawa T.F."/>
            <person name="Liu W."/>
            <person name="Song Y."/>
            <person name="Salvetti E."/>
            <person name="Wrobel A."/>
            <person name="Rasinkangas P."/>
            <person name="Parkhill J."/>
            <person name="Rea M.C."/>
            <person name="O'Sullivan O."/>
            <person name="Ritari J."/>
            <person name="Douillard F.P."/>
            <person name="Paul Ross R."/>
            <person name="Yang R."/>
            <person name="Briner A.E."/>
            <person name="Felis G.E."/>
            <person name="de Vos W.M."/>
            <person name="Barrangou R."/>
            <person name="Klaenhammer T.R."/>
            <person name="Caufield P.W."/>
            <person name="Cui Y."/>
            <person name="Zhang H."/>
            <person name="O'Toole P.W."/>
        </authorList>
    </citation>
    <scope>NUCLEOTIDE SEQUENCE [LARGE SCALE GENOMIC DNA]</scope>
    <source>
        <strain evidence="3 4">DSM 15429</strain>
    </source>
</reference>
<dbReference type="Proteomes" id="UP000051835">
    <property type="component" value="Unassembled WGS sequence"/>
</dbReference>
<dbReference type="EMBL" id="AZFC01000003">
    <property type="protein sequence ID" value="KRL49990.1"/>
    <property type="molecule type" value="Genomic_DNA"/>
</dbReference>
<dbReference type="PANTHER" id="PTHR41287:SF1">
    <property type="entry name" value="PROTEIN YMFN"/>
    <property type="match status" value="1"/>
</dbReference>